<feature type="coiled-coil region" evidence="1">
    <location>
        <begin position="26"/>
        <end position="60"/>
    </location>
</feature>
<accession>A0A819ZGU0</accession>
<dbReference type="EMBL" id="CAJOBE010022182">
    <property type="protein sequence ID" value="CAF4248887.1"/>
    <property type="molecule type" value="Genomic_DNA"/>
</dbReference>
<name>A0A819ZGU0_9BILA</name>
<sequence>MDTYWNEFENAATYEHARNFVEQHYRLTKKVTLDTLQEQIDALKDENERIRMDNEHIRTDTGEIKNRMAAGMNWIMTAMVRVRMSRDPPPTFEYQTSSNA</sequence>
<dbReference type="EMBL" id="CAJNOO010002362">
    <property type="protein sequence ID" value="CAF1260472.1"/>
    <property type="molecule type" value="Genomic_DNA"/>
</dbReference>
<gene>
    <name evidence="5" type="ORF">FNK824_LOCUS38521</name>
    <name evidence="4" type="ORF">OTI717_LOCUS37481</name>
    <name evidence="2" type="ORF">RFH988_LOCUS27648</name>
    <name evidence="3" type="ORF">SEV965_LOCUS34383</name>
</gene>
<evidence type="ECO:0000313" key="6">
    <source>
        <dbReference type="Proteomes" id="UP000663823"/>
    </source>
</evidence>
<dbReference type="Proteomes" id="UP000663882">
    <property type="component" value="Unassembled WGS sequence"/>
</dbReference>
<organism evidence="4 6">
    <name type="scientific">Rotaria sordida</name>
    <dbReference type="NCBI Taxonomy" id="392033"/>
    <lineage>
        <taxon>Eukaryota</taxon>
        <taxon>Metazoa</taxon>
        <taxon>Spiralia</taxon>
        <taxon>Gnathifera</taxon>
        <taxon>Rotifera</taxon>
        <taxon>Eurotatoria</taxon>
        <taxon>Bdelloidea</taxon>
        <taxon>Philodinida</taxon>
        <taxon>Philodinidae</taxon>
        <taxon>Rotaria</taxon>
    </lineage>
</organism>
<proteinExistence type="predicted"/>
<dbReference type="EMBL" id="CAJNOU010005076">
    <property type="protein sequence ID" value="CAF1465459.1"/>
    <property type="molecule type" value="Genomic_DNA"/>
</dbReference>
<evidence type="ECO:0000313" key="3">
    <source>
        <dbReference type="EMBL" id="CAF1465459.1"/>
    </source>
</evidence>
<keyword evidence="1" id="KW-0175">Coiled coil</keyword>
<dbReference type="Proteomes" id="UP000663874">
    <property type="component" value="Unassembled WGS sequence"/>
</dbReference>
<evidence type="ECO:0000256" key="1">
    <source>
        <dbReference type="SAM" id="Coils"/>
    </source>
</evidence>
<evidence type="ECO:0000313" key="5">
    <source>
        <dbReference type="EMBL" id="CAF4248887.1"/>
    </source>
</evidence>
<evidence type="ECO:0000313" key="2">
    <source>
        <dbReference type="EMBL" id="CAF1260472.1"/>
    </source>
</evidence>
<reference evidence="4" key="1">
    <citation type="submission" date="2021-02" db="EMBL/GenBank/DDBJ databases">
        <authorList>
            <person name="Nowell W R."/>
        </authorList>
    </citation>
    <scope>NUCLEOTIDE SEQUENCE</scope>
</reference>
<dbReference type="Proteomes" id="UP000663823">
    <property type="component" value="Unassembled WGS sequence"/>
</dbReference>
<protein>
    <submittedName>
        <fullName evidence="4">Uncharacterized protein</fullName>
    </submittedName>
</protein>
<comment type="caution">
    <text evidence="4">The sequence shown here is derived from an EMBL/GenBank/DDBJ whole genome shotgun (WGS) entry which is preliminary data.</text>
</comment>
<dbReference type="AlphaFoldDB" id="A0A819ZGU0"/>
<evidence type="ECO:0000313" key="4">
    <source>
        <dbReference type="EMBL" id="CAF4176763.1"/>
    </source>
</evidence>
<dbReference type="EMBL" id="CAJOAX010017875">
    <property type="protein sequence ID" value="CAF4176763.1"/>
    <property type="molecule type" value="Genomic_DNA"/>
</dbReference>
<dbReference type="Proteomes" id="UP000663889">
    <property type="component" value="Unassembled WGS sequence"/>
</dbReference>